<dbReference type="InterPro" id="IPR013783">
    <property type="entry name" value="Ig-like_fold"/>
</dbReference>
<evidence type="ECO:0000256" key="4">
    <source>
        <dbReference type="ARBA" id="ARBA00023180"/>
    </source>
</evidence>
<dbReference type="GeneTree" id="ENSGT00960000192439"/>
<dbReference type="OMA" id="PGNPCKI"/>
<evidence type="ECO:0000313" key="7">
    <source>
        <dbReference type="Proteomes" id="UP000694559"/>
    </source>
</evidence>
<dbReference type="InterPro" id="IPR036179">
    <property type="entry name" value="Ig-like_dom_sf"/>
</dbReference>
<keyword evidence="7" id="KW-1185">Reference proteome</keyword>
<evidence type="ECO:0000256" key="5">
    <source>
        <dbReference type="SAM" id="SignalP"/>
    </source>
</evidence>
<comment type="subcellular location">
    <subcellularLocation>
        <location evidence="1">Membrane</location>
    </subcellularLocation>
</comment>
<dbReference type="Ensembl" id="ENSNNAT00000030974.1">
    <property type="protein sequence ID" value="ENSNNAP00000029533.1"/>
    <property type="gene ID" value="ENSNNAG00000018936.1"/>
</dbReference>
<keyword evidence="2 5" id="KW-0732">Signal</keyword>
<sequence>FFCSTPPFCLLADWLGFLLLKLFFLLSALTETSAIQLNGVLGESVTFHINESKPFATISWSKTEKKGRFRIFALVAPGNPCKILIPIQAFKQRVSSSKDCRNLQLSHLSQEDINRYTANIVLTTSESINEHFDLKVYSECCRHTRPGRATKRVRGLEAKQMKKGGRNCACLVQ</sequence>
<organism evidence="6 7">
    <name type="scientific">Naja naja</name>
    <name type="common">Indian cobra</name>
    <dbReference type="NCBI Taxonomy" id="35670"/>
    <lineage>
        <taxon>Eukaryota</taxon>
        <taxon>Metazoa</taxon>
        <taxon>Chordata</taxon>
        <taxon>Craniata</taxon>
        <taxon>Vertebrata</taxon>
        <taxon>Euteleostomi</taxon>
        <taxon>Lepidosauria</taxon>
        <taxon>Squamata</taxon>
        <taxon>Bifurcata</taxon>
        <taxon>Unidentata</taxon>
        <taxon>Episquamata</taxon>
        <taxon>Toxicofera</taxon>
        <taxon>Serpentes</taxon>
        <taxon>Colubroidea</taxon>
        <taxon>Elapidae</taxon>
        <taxon>Elapinae</taxon>
        <taxon>Naja</taxon>
    </lineage>
</organism>
<reference evidence="6" key="2">
    <citation type="submission" date="2025-09" db="UniProtKB">
        <authorList>
            <consortium name="Ensembl"/>
        </authorList>
    </citation>
    <scope>IDENTIFICATION</scope>
</reference>
<dbReference type="PANTHER" id="PTHR12080:SF18">
    <property type="entry name" value="SLAM FAMILY MEMBER 9"/>
    <property type="match status" value="1"/>
</dbReference>
<feature type="chain" id="PRO_5034236379" evidence="5">
    <location>
        <begin position="35"/>
        <end position="173"/>
    </location>
</feature>
<evidence type="ECO:0000313" key="6">
    <source>
        <dbReference type="Ensembl" id="ENSNNAP00000029533.1"/>
    </source>
</evidence>
<protein>
    <submittedName>
        <fullName evidence="6">Uncharacterized protein</fullName>
    </submittedName>
</protein>
<feature type="signal peptide" evidence="5">
    <location>
        <begin position="1"/>
        <end position="34"/>
    </location>
</feature>
<accession>A0A8C6YIY5</accession>
<dbReference type="Proteomes" id="UP000694559">
    <property type="component" value="Unplaced"/>
</dbReference>
<dbReference type="InterPro" id="IPR015631">
    <property type="entry name" value="CD2/SLAM_rcpt"/>
</dbReference>
<dbReference type="GO" id="GO:0042110">
    <property type="term" value="P:T cell activation"/>
    <property type="evidence" value="ECO:0007669"/>
    <property type="project" value="TreeGrafter"/>
</dbReference>
<reference evidence="6" key="1">
    <citation type="submission" date="2025-08" db="UniProtKB">
        <authorList>
            <consortium name="Ensembl"/>
        </authorList>
    </citation>
    <scope>IDENTIFICATION</scope>
</reference>
<evidence type="ECO:0000256" key="1">
    <source>
        <dbReference type="ARBA" id="ARBA00004370"/>
    </source>
</evidence>
<proteinExistence type="predicted"/>
<dbReference type="GO" id="GO:0009897">
    <property type="term" value="C:external side of plasma membrane"/>
    <property type="evidence" value="ECO:0007669"/>
    <property type="project" value="TreeGrafter"/>
</dbReference>
<keyword evidence="3" id="KW-0472">Membrane</keyword>
<dbReference type="PANTHER" id="PTHR12080">
    <property type="entry name" value="SIGNALING LYMPHOCYTIC ACTIVATION MOLECULE"/>
    <property type="match status" value="1"/>
</dbReference>
<evidence type="ECO:0000256" key="3">
    <source>
        <dbReference type="ARBA" id="ARBA00023136"/>
    </source>
</evidence>
<name>A0A8C6YIY5_NAJNA</name>
<keyword evidence="4" id="KW-0325">Glycoprotein</keyword>
<dbReference type="Gene3D" id="2.60.40.10">
    <property type="entry name" value="Immunoglobulins"/>
    <property type="match status" value="1"/>
</dbReference>
<dbReference type="AlphaFoldDB" id="A0A8C6YIY5"/>
<dbReference type="SUPFAM" id="SSF48726">
    <property type="entry name" value="Immunoglobulin"/>
    <property type="match status" value="1"/>
</dbReference>
<evidence type="ECO:0000256" key="2">
    <source>
        <dbReference type="ARBA" id="ARBA00022729"/>
    </source>
</evidence>